<evidence type="ECO:0000256" key="5">
    <source>
        <dbReference type="ARBA" id="ARBA00024045"/>
    </source>
</evidence>
<dbReference type="PANTHER" id="PTHR45811:SF50">
    <property type="entry name" value="HEAVY METAL-ASSOCIATED ISOPRENYLATED PLANT PROTEIN 12-RELATED"/>
    <property type="match status" value="1"/>
</dbReference>
<evidence type="ECO:0000259" key="6">
    <source>
        <dbReference type="PROSITE" id="PS50846"/>
    </source>
</evidence>
<dbReference type="AlphaFoldDB" id="A0A4U5QWJ9"/>
<dbReference type="EMBL" id="RCHU01000088">
    <property type="protein sequence ID" value="TKS15500.1"/>
    <property type="molecule type" value="Genomic_DNA"/>
</dbReference>
<dbReference type="STRING" id="43335.A0A4U5QWJ9"/>
<evidence type="ECO:0000256" key="3">
    <source>
        <dbReference type="ARBA" id="ARBA00023288"/>
    </source>
</evidence>
<name>A0A4U5QWJ9_POPAL</name>
<dbReference type="SUPFAM" id="SSF55008">
    <property type="entry name" value="HMA, heavy metal-associated domain"/>
    <property type="match status" value="1"/>
</dbReference>
<proteinExistence type="inferred from homology"/>
<keyword evidence="1" id="KW-0488">Methylation</keyword>
<evidence type="ECO:0000256" key="1">
    <source>
        <dbReference type="ARBA" id="ARBA00022481"/>
    </source>
</evidence>
<gene>
    <name evidence="7" type="ORF">D5086_0000031950</name>
</gene>
<reference evidence="7" key="1">
    <citation type="submission" date="2018-10" db="EMBL/GenBank/DDBJ databases">
        <title>Population genomic analysis revealed the cold adaptation of white poplar.</title>
        <authorList>
            <person name="Liu Y.-J."/>
        </authorList>
    </citation>
    <scope>NUCLEOTIDE SEQUENCE [LARGE SCALE GENOMIC DNA]</scope>
    <source>
        <strain evidence="7">PAL-ZL1</strain>
    </source>
</reference>
<dbReference type="GO" id="GO:0046872">
    <property type="term" value="F:metal ion binding"/>
    <property type="evidence" value="ECO:0007669"/>
    <property type="project" value="UniProtKB-KW"/>
</dbReference>
<accession>A0A4U5QWJ9</accession>
<comment type="caution">
    <text evidence="7">The sequence shown here is derived from an EMBL/GenBank/DDBJ whole genome shotgun (WGS) entry which is preliminary data.</text>
</comment>
<dbReference type="Gene3D" id="3.30.70.100">
    <property type="match status" value="1"/>
</dbReference>
<evidence type="ECO:0000256" key="2">
    <source>
        <dbReference type="ARBA" id="ARBA00022723"/>
    </source>
</evidence>
<comment type="similarity">
    <text evidence="5">Belongs to the HIPP family.</text>
</comment>
<sequence length="102" mass="11423">MKVRAGAYWTSIFCAHCMRERMSQKAVLRLDLHDEKAKKKAMKAVSSLSGVDSMSMDMKEQKLTVVGDIDPVLIVAKLRKLCCTEIVTVGPAKEPEKKKEEP</sequence>
<keyword evidence="3" id="KW-0449">Lipoprotein</keyword>
<dbReference type="Pfam" id="PF00403">
    <property type="entry name" value="HMA"/>
    <property type="match status" value="1"/>
</dbReference>
<dbReference type="PANTHER" id="PTHR45811">
    <property type="entry name" value="COPPER TRANSPORT PROTEIN FAMILY-RELATED"/>
    <property type="match status" value="1"/>
</dbReference>
<feature type="domain" description="HMA" evidence="6">
    <location>
        <begin position="23"/>
        <end position="90"/>
    </location>
</feature>
<dbReference type="PROSITE" id="PS50846">
    <property type="entry name" value="HMA_2"/>
    <property type="match status" value="1"/>
</dbReference>
<evidence type="ECO:0000313" key="7">
    <source>
        <dbReference type="EMBL" id="TKS15500.1"/>
    </source>
</evidence>
<keyword evidence="2" id="KW-0479">Metal-binding</keyword>
<evidence type="ECO:0000256" key="4">
    <source>
        <dbReference type="ARBA" id="ARBA00023289"/>
    </source>
</evidence>
<dbReference type="InterPro" id="IPR051863">
    <property type="entry name" value="HIPP"/>
</dbReference>
<keyword evidence="4" id="KW-0636">Prenylation</keyword>
<organism evidence="7">
    <name type="scientific">Populus alba</name>
    <name type="common">White poplar</name>
    <dbReference type="NCBI Taxonomy" id="43335"/>
    <lineage>
        <taxon>Eukaryota</taxon>
        <taxon>Viridiplantae</taxon>
        <taxon>Streptophyta</taxon>
        <taxon>Embryophyta</taxon>
        <taxon>Tracheophyta</taxon>
        <taxon>Spermatophyta</taxon>
        <taxon>Magnoliopsida</taxon>
        <taxon>eudicotyledons</taxon>
        <taxon>Gunneridae</taxon>
        <taxon>Pentapetalae</taxon>
        <taxon>rosids</taxon>
        <taxon>fabids</taxon>
        <taxon>Malpighiales</taxon>
        <taxon>Salicaceae</taxon>
        <taxon>Saliceae</taxon>
        <taxon>Populus</taxon>
    </lineage>
</organism>
<dbReference type="InterPro" id="IPR036163">
    <property type="entry name" value="HMA_dom_sf"/>
</dbReference>
<dbReference type="InterPro" id="IPR006121">
    <property type="entry name" value="HMA_dom"/>
</dbReference>
<protein>
    <recommendedName>
        <fullName evidence="6">HMA domain-containing protein</fullName>
    </recommendedName>
</protein>